<proteinExistence type="inferred from homology"/>
<dbReference type="EMBL" id="UYJE01000433">
    <property type="protein sequence ID" value="VDH93297.1"/>
    <property type="molecule type" value="Genomic_DNA"/>
</dbReference>
<feature type="active site" description="Schiff-base intermediate with substrate; via topaquinone" evidence="1">
    <location>
        <position position="175"/>
    </location>
</feature>
<feature type="domain" description="Copper amine oxidase catalytic" evidence="5">
    <location>
        <begin position="193"/>
        <end position="329"/>
    </location>
</feature>
<evidence type="ECO:0000256" key="1">
    <source>
        <dbReference type="PIRSR" id="PIRSR600269-50"/>
    </source>
</evidence>
<protein>
    <recommendedName>
        <fullName evidence="3">Amine oxidase</fullName>
        <ecNumber evidence="3">1.4.3.-</ecNumber>
    </recommendedName>
</protein>
<dbReference type="GO" id="GO:0048038">
    <property type="term" value="F:quinone binding"/>
    <property type="evidence" value="ECO:0007669"/>
    <property type="project" value="InterPro"/>
</dbReference>
<dbReference type="EC" id="1.4.3.-" evidence="3"/>
<keyword evidence="3" id="KW-0479">Metal-binding</keyword>
<dbReference type="AlphaFoldDB" id="A0A8B6EAH5"/>
<dbReference type="InterPro" id="IPR015798">
    <property type="entry name" value="Cu_amine_oxidase_C"/>
</dbReference>
<accession>A0A8B6EAH5</accession>
<dbReference type="GO" id="GO:0005507">
    <property type="term" value="F:copper ion binding"/>
    <property type="evidence" value="ECO:0007669"/>
    <property type="project" value="InterPro"/>
</dbReference>
<dbReference type="GO" id="GO:0009308">
    <property type="term" value="P:amine metabolic process"/>
    <property type="evidence" value="ECO:0007669"/>
    <property type="project" value="UniProtKB-UniRule"/>
</dbReference>
<evidence type="ECO:0000313" key="7">
    <source>
        <dbReference type="EMBL" id="VDI31193.1"/>
    </source>
</evidence>
<organism evidence="7 8">
    <name type="scientific">Mytilus galloprovincialis</name>
    <name type="common">Mediterranean mussel</name>
    <dbReference type="NCBI Taxonomy" id="29158"/>
    <lineage>
        <taxon>Eukaryota</taxon>
        <taxon>Metazoa</taxon>
        <taxon>Spiralia</taxon>
        <taxon>Lophotrochozoa</taxon>
        <taxon>Mollusca</taxon>
        <taxon>Bivalvia</taxon>
        <taxon>Autobranchia</taxon>
        <taxon>Pteriomorphia</taxon>
        <taxon>Mytilida</taxon>
        <taxon>Mytiloidea</taxon>
        <taxon>Mytilidae</taxon>
        <taxon>Mytilinae</taxon>
        <taxon>Mytilus</taxon>
    </lineage>
</organism>
<comment type="caution">
    <text evidence="7">The sequence shown here is derived from an EMBL/GenBank/DDBJ whole genome shotgun (WGS) entry which is preliminary data.</text>
</comment>
<evidence type="ECO:0000313" key="8">
    <source>
        <dbReference type="Proteomes" id="UP000596742"/>
    </source>
</evidence>
<comment type="PTM">
    <text evidence="2 3">Topaquinone (TPQ) is generated by copper-dependent autoxidation of a specific tyrosyl residue.</text>
</comment>
<reference evidence="7" key="1">
    <citation type="submission" date="2018-11" db="EMBL/GenBank/DDBJ databases">
        <authorList>
            <person name="Alioto T."/>
            <person name="Alioto T."/>
        </authorList>
    </citation>
    <scope>NUCLEOTIDE SEQUENCE</scope>
</reference>
<dbReference type="EMBL" id="UYJE01004767">
    <property type="protein sequence ID" value="VDI31193.1"/>
    <property type="molecule type" value="Genomic_DNA"/>
</dbReference>
<dbReference type="Pfam" id="PF01179">
    <property type="entry name" value="Cu_amine_oxid"/>
    <property type="match status" value="2"/>
</dbReference>
<evidence type="ECO:0000259" key="5">
    <source>
        <dbReference type="Pfam" id="PF01179"/>
    </source>
</evidence>
<dbReference type="GO" id="GO:0008131">
    <property type="term" value="F:primary methylamine oxidase activity"/>
    <property type="evidence" value="ECO:0007669"/>
    <property type="project" value="InterPro"/>
</dbReference>
<evidence type="ECO:0000313" key="6">
    <source>
        <dbReference type="EMBL" id="VDH93297.1"/>
    </source>
</evidence>
<dbReference type="InterPro" id="IPR000269">
    <property type="entry name" value="Cu_amine_oxidase"/>
</dbReference>
<dbReference type="GO" id="GO:0005886">
    <property type="term" value="C:plasma membrane"/>
    <property type="evidence" value="ECO:0007669"/>
    <property type="project" value="TreeGrafter"/>
</dbReference>
<dbReference type="PROSITE" id="PS01165">
    <property type="entry name" value="COPPER_AMINE_OXID_2"/>
    <property type="match status" value="1"/>
</dbReference>
<comment type="cofactor">
    <cofactor evidence="3">
        <name>Cu cation</name>
        <dbReference type="ChEBI" id="CHEBI:23378"/>
    </cofactor>
    <text evidence="3">Contains 1 topaquinone per subunit.</text>
</comment>
<feature type="domain" description="Copper amine oxidase catalytic" evidence="5">
    <location>
        <begin position="17"/>
        <end position="192"/>
    </location>
</feature>
<evidence type="ECO:0000256" key="4">
    <source>
        <dbReference type="SAM" id="MobiDB-lite"/>
    </source>
</evidence>
<feature type="region of interest" description="Disordered" evidence="4">
    <location>
        <begin position="1"/>
        <end position="21"/>
    </location>
</feature>
<dbReference type="SUPFAM" id="SSF49998">
    <property type="entry name" value="Amine oxidase catalytic domain"/>
    <property type="match status" value="1"/>
</dbReference>
<feature type="active site" description="Proton acceptor" evidence="1">
    <location>
        <position position="89"/>
    </location>
</feature>
<dbReference type="PANTHER" id="PTHR10638:SF20">
    <property type="entry name" value="AMINE OXIDASE"/>
    <property type="match status" value="1"/>
</dbReference>
<feature type="modified residue" description="2',4',5'-topaquinone" evidence="2">
    <location>
        <position position="175"/>
    </location>
</feature>
<evidence type="ECO:0000256" key="3">
    <source>
        <dbReference type="RuleBase" id="RU000672"/>
    </source>
</evidence>
<evidence type="ECO:0000256" key="2">
    <source>
        <dbReference type="PIRSR" id="PIRSR600269-51"/>
    </source>
</evidence>
<keyword evidence="3" id="KW-0560">Oxidoreductase</keyword>
<keyword evidence="8" id="KW-1185">Reference proteome</keyword>
<dbReference type="PRINTS" id="PR00766">
    <property type="entry name" value="CUDAOXIDASE"/>
</dbReference>
<sequence>MRRRGQPPFSKPLRNPSQISPDGKRYNIKGRQVKYMFWKFDISMSIFTGPRLFDIQFKGQRIAYEISIQELTSFYSGYKPMEHYFNFFDVRLLLGLQSKYLEPGVDCPIDATYIGSYFVDRGSDIPIYNARSFCVLELNTAMPLRRHHSESSHRFYEGMVSVVLTVQTIITAGNYDYIMDYMFYQTGGIEVKQPKLLLISNNDIKDRFGNTPGYRILNTGLTHNIRPPGTGNELGISWSNYQVAITKRKESEPVSSSIYQHTNPEQPIVRFQDFIDDDENIVDQDIVAWITMGFYHIPTKEDLPMTHTPGTVQSFVLLPFNYFDENPAMSSRNAIRIDPIDVKGETKSVKVERYGVRKANACSCIPPKNYNDMVIMDDPCLVVQCL</sequence>
<name>A0A8B6EAH5_MYTGA</name>
<dbReference type="InterPro" id="IPR049947">
    <property type="entry name" value="Cu_Am_Ox_Cu-bd"/>
</dbReference>
<dbReference type="Gene3D" id="2.70.98.20">
    <property type="entry name" value="Copper amine oxidase, catalytic domain"/>
    <property type="match status" value="2"/>
</dbReference>
<dbReference type="OrthoDB" id="5379943at2759"/>
<keyword evidence="3" id="KW-0186">Copper</keyword>
<keyword evidence="1 3" id="KW-0801">TPQ</keyword>
<dbReference type="PANTHER" id="PTHR10638">
    <property type="entry name" value="COPPER AMINE OXIDASE"/>
    <property type="match status" value="1"/>
</dbReference>
<comment type="similarity">
    <text evidence="3">Belongs to the copper/topaquinone oxidase family.</text>
</comment>
<gene>
    <name evidence="6" type="ORF">MGAL_10B051454</name>
    <name evidence="7" type="ORF">MGAL_10B082199</name>
</gene>
<dbReference type="Proteomes" id="UP000596742">
    <property type="component" value="Unassembled WGS sequence"/>
</dbReference>
<dbReference type="InterPro" id="IPR036460">
    <property type="entry name" value="Cu_amine_oxidase_C_sf"/>
</dbReference>